<dbReference type="EMBL" id="CAJNOR010005035">
    <property type="protein sequence ID" value="CAF1541483.1"/>
    <property type="molecule type" value="Genomic_DNA"/>
</dbReference>
<sequence>METTSNEVTTNKPILLEDVNLHEDDLTEQAKNRFGYHSTILHAFELHRRLVLEATEITPVGRHLLLSLLDKLHTDSKQVLNYCAANSDQFPRDFSNSGPLILCGLPRTGSTLLYNLLACDTDCRAPLFTDMCVQPVPPIPRSNSVEHERRGVIAGQAAKLDEQLVGRTSFLKESHPEFPIEEDIHIMYQTGIVLLLTGVPSPRQSEFDAWIWDQTNKDFAYDYHEMFLRMLNSVDAPPSHWLLKSVSHCLYLDTLFSHYPNASFIMTHRQLDKVLPSFCSMLWALSHVYFDEDNAKYRDIVNARTLQYIDQMIKRIVEFRTRRRDLDQQILDINYDEITRQPIATVRRIYDHFGFRWSNEFEIAMQNWLRDNPQGKQGRHTYSLTDIHRTHDDIKAQYNDYIKLFLSSSPTTSSCSKNNNNE</sequence>
<dbReference type="Gene3D" id="3.40.50.300">
    <property type="entry name" value="P-loop containing nucleotide triphosphate hydrolases"/>
    <property type="match status" value="1"/>
</dbReference>
<proteinExistence type="predicted"/>
<dbReference type="AlphaFoldDB" id="A0A815VY41"/>
<protein>
    <recommendedName>
        <fullName evidence="4">Sulfotransferase</fullName>
    </recommendedName>
</protein>
<name>A0A815VY41_ADIRI</name>
<dbReference type="PANTHER" id="PTHR36451:SF1">
    <property type="entry name" value="OMEGA-HYDROXY-BETA-DIHYDROMENAQUINONE-9 SULFOTRANSFERASE STF3"/>
    <property type="match status" value="1"/>
</dbReference>
<accession>A0A815VY41</accession>
<dbReference type="Pfam" id="PF13469">
    <property type="entry name" value="Sulfotransfer_3"/>
    <property type="match status" value="1"/>
</dbReference>
<evidence type="ECO:0000313" key="3">
    <source>
        <dbReference type="Proteomes" id="UP000663828"/>
    </source>
</evidence>
<dbReference type="InterPro" id="IPR027417">
    <property type="entry name" value="P-loop_NTPase"/>
</dbReference>
<dbReference type="InterPro" id="IPR052736">
    <property type="entry name" value="Stf3_sulfotransferase"/>
</dbReference>
<dbReference type="Proteomes" id="UP000663852">
    <property type="component" value="Unassembled WGS sequence"/>
</dbReference>
<comment type="caution">
    <text evidence="2">The sequence shown here is derived from an EMBL/GenBank/DDBJ whole genome shotgun (WGS) entry which is preliminary data.</text>
</comment>
<dbReference type="SUPFAM" id="SSF52540">
    <property type="entry name" value="P-loop containing nucleoside triphosphate hydrolases"/>
    <property type="match status" value="1"/>
</dbReference>
<evidence type="ECO:0000313" key="1">
    <source>
        <dbReference type="EMBL" id="CAF1451222.1"/>
    </source>
</evidence>
<dbReference type="PANTHER" id="PTHR36451">
    <property type="entry name" value="PAPS-DEPENDENT SULFOTRANSFERASE STF3"/>
    <property type="match status" value="1"/>
</dbReference>
<gene>
    <name evidence="1" type="ORF">EDS130_LOCUS39532</name>
    <name evidence="2" type="ORF">XAT740_LOCUS42214</name>
</gene>
<reference evidence="2" key="1">
    <citation type="submission" date="2021-02" db="EMBL/GenBank/DDBJ databases">
        <authorList>
            <person name="Nowell W R."/>
        </authorList>
    </citation>
    <scope>NUCLEOTIDE SEQUENCE</scope>
</reference>
<organism evidence="2 3">
    <name type="scientific">Adineta ricciae</name>
    <name type="common">Rotifer</name>
    <dbReference type="NCBI Taxonomy" id="249248"/>
    <lineage>
        <taxon>Eukaryota</taxon>
        <taxon>Metazoa</taxon>
        <taxon>Spiralia</taxon>
        <taxon>Gnathifera</taxon>
        <taxon>Rotifera</taxon>
        <taxon>Eurotatoria</taxon>
        <taxon>Bdelloidea</taxon>
        <taxon>Adinetida</taxon>
        <taxon>Adinetidae</taxon>
        <taxon>Adineta</taxon>
    </lineage>
</organism>
<dbReference type="EMBL" id="CAJNOJ010000446">
    <property type="protein sequence ID" value="CAF1451222.1"/>
    <property type="molecule type" value="Genomic_DNA"/>
</dbReference>
<evidence type="ECO:0000313" key="2">
    <source>
        <dbReference type="EMBL" id="CAF1541483.1"/>
    </source>
</evidence>
<dbReference type="OrthoDB" id="10019515at2759"/>
<keyword evidence="3" id="KW-1185">Reference proteome</keyword>
<dbReference type="Proteomes" id="UP000663828">
    <property type="component" value="Unassembled WGS sequence"/>
</dbReference>
<evidence type="ECO:0008006" key="4">
    <source>
        <dbReference type="Google" id="ProtNLM"/>
    </source>
</evidence>